<dbReference type="Pfam" id="PF00326">
    <property type="entry name" value="Peptidase_S9"/>
    <property type="match status" value="1"/>
</dbReference>
<keyword evidence="4" id="KW-1185">Reference proteome</keyword>
<dbReference type="RefSeq" id="WP_200693906.1">
    <property type="nucleotide sequence ID" value="NZ_BAAAYA010000017.1"/>
</dbReference>
<dbReference type="GO" id="GO:0016787">
    <property type="term" value="F:hydrolase activity"/>
    <property type="evidence" value="ECO:0007669"/>
    <property type="project" value="UniProtKB-KW"/>
</dbReference>
<proteinExistence type="predicted"/>
<dbReference type="InterPro" id="IPR029058">
    <property type="entry name" value="AB_hydrolase_fold"/>
</dbReference>
<feature type="domain" description="Peptidase S9 prolyl oligopeptidase catalytic" evidence="2">
    <location>
        <begin position="444"/>
        <end position="647"/>
    </location>
</feature>
<protein>
    <submittedName>
        <fullName evidence="3">Alpha/beta hydrolase family protein</fullName>
        <ecNumber evidence="3">3.4.-.-</ecNumber>
    </submittedName>
</protein>
<feature type="region of interest" description="Disordered" evidence="1">
    <location>
        <begin position="50"/>
        <end position="69"/>
    </location>
</feature>
<dbReference type="SUPFAM" id="SSF53474">
    <property type="entry name" value="alpha/beta-Hydrolases"/>
    <property type="match status" value="1"/>
</dbReference>
<organism evidence="3 4">
    <name type="scientific">Streptomyces flavovirens</name>
    <dbReference type="NCBI Taxonomy" id="52258"/>
    <lineage>
        <taxon>Bacteria</taxon>
        <taxon>Bacillati</taxon>
        <taxon>Actinomycetota</taxon>
        <taxon>Actinomycetes</taxon>
        <taxon>Kitasatosporales</taxon>
        <taxon>Streptomycetaceae</taxon>
        <taxon>Streptomyces</taxon>
    </lineage>
</organism>
<evidence type="ECO:0000259" key="2">
    <source>
        <dbReference type="Pfam" id="PF00326"/>
    </source>
</evidence>
<reference evidence="4" key="1">
    <citation type="journal article" date="2019" name="Int. J. Syst. Evol. Microbiol.">
        <title>The Global Catalogue of Microorganisms (GCM) 10K type strain sequencing project: providing services to taxonomists for standard genome sequencing and annotation.</title>
        <authorList>
            <consortium name="The Broad Institute Genomics Platform"/>
            <consortium name="The Broad Institute Genome Sequencing Center for Infectious Disease"/>
            <person name="Wu L."/>
            <person name="Ma J."/>
        </authorList>
    </citation>
    <scope>NUCLEOTIDE SEQUENCE [LARGE SCALE GENOMIC DNA]</scope>
    <source>
        <strain evidence="4">CCM 3243</strain>
    </source>
</reference>
<evidence type="ECO:0000313" key="4">
    <source>
        <dbReference type="Proteomes" id="UP001595871"/>
    </source>
</evidence>
<dbReference type="Gene3D" id="2.120.10.30">
    <property type="entry name" value="TolB, C-terminal domain"/>
    <property type="match status" value="1"/>
</dbReference>
<evidence type="ECO:0000313" key="3">
    <source>
        <dbReference type="EMBL" id="MFC4188304.1"/>
    </source>
</evidence>
<dbReference type="InterPro" id="IPR050585">
    <property type="entry name" value="Xaa-Pro_dipeptidyl-ppase/CocE"/>
</dbReference>
<dbReference type="Proteomes" id="UP001595871">
    <property type="component" value="Unassembled WGS sequence"/>
</dbReference>
<keyword evidence="3" id="KW-0378">Hydrolase</keyword>
<dbReference type="SUPFAM" id="SSF82171">
    <property type="entry name" value="DPP6 N-terminal domain-like"/>
    <property type="match status" value="1"/>
</dbReference>
<gene>
    <name evidence="3" type="ORF">ACFO3R_18260</name>
</gene>
<accession>A0ABV8N787</accession>
<dbReference type="InterPro" id="IPR011042">
    <property type="entry name" value="6-blade_b-propeller_TolB-like"/>
</dbReference>
<evidence type="ECO:0000256" key="1">
    <source>
        <dbReference type="SAM" id="MobiDB-lite"/>
    </source>
</evidence>
<dbReference type="InterPro" id="IPR001375">
    <property type="entry name" value="Peptidase_S9_cat"/>
</dbReference>
<dbReference type="EC" id="3.4.-.-" evidence="3"/>
<dbReference type="EMBL" id="JBHSCF010000032">
    <property type="protein sequence ID" value="MFC4188304.1"/>
    <property type="molecule type" value="Genomic_DNA"/>
</dbReference>
<dbReference type="PANTHER" id="PTHR43056:SF5">
    <property type="entry name" value="PEPTIDASE S9 PROLYL OLIGOPEPTIDASE CATALYTIC DOMAIN-CONTAINING PROTEIN"/>
    <property type="match status" value="1"/>
</dbReference>
<name>A0ABV8N787_9ACTN</name>
<comment type="caution">
    <text evidence="3">The sequence shown here is derived from an EMBL/GenBank/DDBJ whole genome shotgun (WGS) entry which is preliminary data.</text>
</comment>
<sequence length="653" mass="70964">MSHEPEQAPYGSWKSELAARDVARGAALPEWLDFVGEEVWWTESLPHDGGRNALVRRGPDGAPQEVLPPGWNVRSGFDEYGARPWLPLSGHPGDGIVFTHWGDQRVHRWRPGSRPEPVSPAGPPHAVHRYGDFAVVGTEVWCVRQTVPTAARRDGSAGPRRELVALPLDGSAAEHPEAVRVLAAGHRFMTGPRVAPGGRKVAWLGWNHPDMPWDSTELMVADISPEGRVLPPVRMTGGGGRSVAQVDWATDGSGRLFAVTDPDGWWNLHEITPDGGVRNLCRRTEECAEALWRIGSRWFLPLRDGGIALLTGVGERRLVHLAPDGTQSVVDPEGPYTEWSSPATDGRRIAGVAAGPAHRPAVVLVDPGGKGTEILRAPAHEHTALSATPFRRSYRAPGGEEVYAHVHPPHNPAYRGPDDELPPFLVLAHGGPTNRVPMIPHPHITYFTSRGIGVLDVQYGGSTGYGRAYRDRLRGGWGVVDVQDCATAVRGLIAEGLADPRRIAIRGASAGGWTAAASLIAEPELYRAAALHFPVLDADTWRLTTHDFESRYAETLIGGPPGNGDRYTQRSPVHGASSIRAPFALFQGAQDAICPPRQAEQLLERLDGARTAYDYEVFEGEGHGFRRAETVAHTLRTELRLYARVFGFTPAPE</sequence>
<dbReference type="PANTHER" id="PTHR43056">
    <property type="entry name" value="PEPTIDASE S9 PROLYL OLIGOPEPTIDASE"/>
    <property type="match status" value="1"/>
</dbReference>
<dbReference type="Gene3D" id="3.40.50.1820">
    <property type="entry name" value="alpha/beta hydrolase"/>
    <property type="match status" value="1"/>
</dbReference>